<proteinExistence type="predicted"/>
<protein>
    <submittedName>
        <fullName evidence="1">Uncharacterized protein</fullName>
    </submittedName>
</protein>
<reference evidence="1 2" key="1">
    <citation type="submission" date="2020-08" db="EMBL/GenBank/DDBJ databases">
        <title>Genomic Encyclopedia of Type Strains, Phase IV (KMG-IV): sequencing the most valuable type-strain genomes for metagenomic binning, comparative biology and taxonomic classification.</title>
        <authorList>
            <person name="Goeker M."/>
        </authorList>
    </citation>
    <scope>NUCLEOTIDE SEQUENCE [LARGE SCALE GENOMIC DNA]</scope>
    <source>
        <strain evidence="1 2">DSM 15581</strain>
    </source>
</reference>
<dbReference type="RefSeq" id="WP_183949531.1">
    <property type="nucleotide sequence ID" value="NZ_JACIDB010000003.1"/>
</dbReference>
<evidence type="ECO:0000313" key="2">
    <source>
        <dbReference type="Proteomes" id="UP000528945"/>
    </source>
</evidence>
<dbReference type="Proteomes" id="UP000528945">
    <property type="component" value="Unassembled WGS sequence"/>
</dbReference>
<dbReference type="EMBL" id="JACIDB010000003">
    <property type="protein sequence ID" value="MBB3875769.1"/>
    <property type="molecule type" value="Genomic_DNA"/>
</dbReference>
<keyword evidence="2" id="KW-1185">Reference proteome</keyword>
<accession>A0AAW3TT18</accession>
<dbReference type="AlphaFoldDB" id="A0AAW3TT18"/>
<evidence type="ECO:0000313" key="1">
    <source>
        <dbReference type="EMBL" id="MBB3875769.1"/>
    </source>
</evidence>
<sequence length="49" mass="5280">MARYIDTLALLTQALQTLDELGEGIAAAHLSGVIDMISQRGDVPSHLHH</sequence>
<name>A0AAW3TT18_9SPHN</name>
<comment type="caution">
    <text evidence="1">The sequence shown here is derived from an EMBL/GenBank/DDBJ whole genome shotgun (WGS) entry which is preliminary data.</text>
</comment>
<gene>
    <name evidence="1" type="ORF">GGR47_002010</name>
</gene>
<organism evidence="1 2">
    <name type="scientific">Sphingomonas aquatilis</name>
    <dbReference type="NCBI Taxonomy" id="93063"/>
    <lineage>
        <taxon>Bacteria</taxon>
        <taxon>Pseudomonadati</taxon>
        <taxon>Pseudomonadota</taxon>
        <taxon>Alphaproteobacteria</taxon>
        <taxon>Sphingomonadales</taxon>
        <taxon>Sphingomonadaceae</taxon>
        <taxon>Sphingomonas</taxon>
    </lineage>
</organism>